<dbReference type="eggNOG" id="KOG3197">
    <property type="taxonomic scope" value="Eukaryota"/>
</dbReference>
<dbReference type="Proteomes" id="UP000019377">
    <property type="component" value="Unassembled WGS sequence"/>
</dbReference>
<dbReference type="GO" id="GO:0009159">
    <property type="term" value="P:deoxyribonucleoside monophosphate catabolic process"/>
    <property type="evidence" value="ECO:0007669"/>
    <property type="project" value="UniProtKB-ARBA"/>
</dbReference>
<evidence type="ECO:0000313" key="15">
    <source>
        <dbReference type="EMBL" id="EST10032.1"/>
    </source>
</evidence>
<dbReference type="InterPro" id="IPR003607">
    <property type="entry name" value="HD/PDEase_dom"/>
</dbReference>
<evidence type="ECO:0000256" key="12">
    <source>
        <dbReference type="ARBA" id="ARBA00023285"/>
    </source>
</evidence>
<organism evidence="15 16">
    <name type="scientific">Kalmanozyma brasiliensis (strain GHG001)</name>
    <name type="common">Yeast</name>
    <name type="synonym">Pseudozyma brasiliensis</name>
    <dbReference type="NCBI Taxonomy" id="1365824"/>
    <lineage>
        <taxon>Eukaryota</taxon>
        <taxon>Fungi</taxon>
        <taxon>Dikarya</taxon>
        <taxon>Basidiomycota</taxon>
        <taxon>Ustilaginomycotina</taxon>
        <taxon>Ustilaginomycetes</taxon>
        <taxon>Ustilaginales</taxon>
        <taxon>Ustilaginaceae</taxon>
        <taxon>Kalmanozyma</taxon>
    </lineage>
</organism>
<comment type="function">
    <text evidence="5">Catalyzes the dephosphorylation of the nucleoside 5'-monophosphates deoxyadenosine monophosphate (dAMP), deoxycytidine monophosphate (dCMP), deoxyguanosine monophosphate (dGMP) and deoxythymidine monophosphate (dTMP).</text>
</comment>
<evidence type="ECO:0000256" key="4">
    <source>
        <dbReference type="ARBA" id="ARBA00001946"/>
    </source>
</evidence>
<protein>
    <recommendedName>
        <fullName evidence="8">5'-deoxynucleotidase</fullName>
        <ecNumber evidence="8">3.1.3.89</ecNumber>
    </recommendedName>
</protein>
<dbReference type="InterPro" id="IPR039356">
    <property type="entry name" value="YfbR/HDDC2"/>
</dbReference>
<feature type="compositionally biased region" description="Basic residues" evidence="13">
    <location>
        <begin position="33"/>
        <end position="42"/>
    </location>
</feature>
<evidence type="ECO:0000256" key="10">
    <source>
        <dbReference type="ARBA" id="ARBA00022801"/>
    </source>
</evidence>
<dbReference type="OrthoDB" id="10254258at2759"/>
<dbReference type="FunFam" id="1.10.3210.10:FF:000011">
    <property type="entry name" value="HD domain-containing protein 2"/>
    <property type="match status" value="1"/>
</dbReference>
<keyword evidence="12" id="KW-0170">Cobalt</keyword>
<evidence type="ECO:0000256" key="1">
    <source>
        <dbReference type="ARBA" id="ARBA00001638"/>
    </source>
</evidence>
<reference evidence="16" key="1">
    <citation type="journal article" date="2013" name="Genome Announc.">
        <title>Draft genome sequence of Pseudozyma brasiliensis sp. nov. strain GHG001, a high producer of endo-1,4-xylanase isolated from an insect pest of sugarcane.</title>
        <authorList>
            <person name="Oliveira J.V.D.C."/>
            <person name="dos Santos R.A.C."/>
            <person name="Borges T.A."/>
            <person name="Riano-Pachon D.M."/>
            <person name="Goldman G.H."/>
        </authorList>
    </citation>
    <scope>NUCLEOTIDE SEQUENCE [LARGE SCALE GENOMIC DNA]</scope>
    <source>
        <strain evidence="16">GHG001</strain>
    </source>
</reference>
<comment type="catalytic activity">
    <reaction evidence="1">
        <text>a 2'-deoxyribonucleoside 5'-phosphate + H2O = a 2'-deoxyribonucleoside + phosphate</text>
        <dbReference type="Rhea" id="RHEA:36167"/>
        <dbReference type="ChEBI" id="CHEBI:15377"/>
        <dbReference type="ChEBI" id="CHEBI:18274"/>
        <dbReference type="ChEBI" id="CHEBI:43474"/>
        <dbReference type="ChEBI" id="CHEBI:65317"/>
        <dbReference type="EC" id="3.1.3.89"/>
    </reaction>
</comment>
<dbReference type="GO" id="GO:0046872">
    <property type="term" value="F:metal ion binding"/>
    <property type="evidence" value="ECO:0007669"/>
    <property type="project" value="UniProtKB-KW"/>
</dbReference>
<dbReference type="GeneID" id="27418678"/>
<dbReference type="Pfam" id="PF13023">
    <property type="entry name" value="HD_3"/>
    <property type="match status" value="1"/>
</dbReference>
<evidence type="ECO:0000256" key="13">
    <source>
        <dbReference type="SAM" id="MobiDB-lite"/>
    </source>
</evidence>
<evidence type="ECO:0000256" key="11">
    <source>
        <dbReference type="ARBA" id="ARBA00022842"/>
    </source>
</evidence>
<dbReference type="PANTHER" id="PTHR11845:SF13">
    <property type="entry name" value="5'-DEOXYNUCLEOTIDASE HDDC2"/>
    <property type="match status" value="1"/>
</dbReference>
<evidence type="ECO:0000256" key="5">
    <source>
        <dbReference type="ARBA" id="ARBA00004074"/>
    </source>
</evidence>
<evidence type="ECO:0000256" key="9">
    <source>
        <dbReference type="ARBA" id="ARBA00022723"/>
    </source>
</evidence>
<keyword evidence="16" id="KW-1185">Reference proteome</keyword>
<comment type="cofactor">
    <cofactor evidence="4">
        <name>Mg(2+)</name>
        <dbReference type="ChEBI" id="CHEBI:18420"/>
    </cofactor>
</comment>
<sequence length="598" mass="64575">MSKEDADTEVRLSGLLAPNAPSHRSLWSPKDAKARRAGKHKYKLNDEDDQKWDLWKRKVGSGDAGTSPSDAKEKDTKSNARSTPMAVAPPTQFIAAGSGIGPRPLREATMIDPDYSSSINTFSAFDRHVQARAAATAASDQAAATVAGGVSIGKRTWGYGSFKDDTSGFETEPKTSLPYKEKMMVPSLRKALRKSIYEPEPHVKLATIPDTDDAATSVSGGGSVARSAVSAQPAGRDIQSQNVAATTSPALKDADLRGALPGSVISRGFHMPGATSQSELVKPIAVAAASAPVNPIAATGLGIPSVATSGKSAVVRSELATRDAAVGPSLPGSGAATPSSFGRRSPRPPYVAPPPPTSATTVLVSDPAQHPRPLQLFKSPADPTFLLHEDGEEAETPEGWRAILKFMHIIEQLKTNKRTGWLHHRIPAPESIADHMYRMAMLSLLCPAEADVDLGKCVQLAIVHDLAEAEVGDLTPLDGVGKEEKMRREKEAIQYFVHDLLGSSAAGLRIEALWEEYEARETKESKLVKDLDRFELSLQAIEYERRYGIDDLQAFWEGSIPHVGHPRIRRWAQELAKERAEMWGERGRGYVQPEEEAK</sequence>
<dbReference type="STRING" id="1365824.V5GVZ1"/>
<comment type="similarity">
    <text evidence="6">Belongs to the HDDC2 family.</text>
</comment>
<gene>
    <name evidence="15" type="ORF">PSEUBRA_SCAF1g00487</name>
</gene>
<dbReference type="EMBL" id="KI545851">
    <property type="protein sequence ID" value="EST10032.1"/>
    <property type="molecule type" value="Genomic_DNA"/>
</dbReference>
<feature type="domain" description="HD/PDEase" evidence="14">
    <location>
        <begin position="428"/>
        <end position="546"/>
    </location>
</feature>
<dbReference type="Gene3D" id="1.10.3210.10">
    <property type="entry name" value="Hypothetical protein af1432"/>
    <property type="match status" value="1"/>
</dbReference>
<evidence type="ECO:0000256" key="7">
    <source>
        <dbReference type="ARBA" id="ARBA00011738"/>
    </source>
</evidence>
<dbReference type="GO" id="GO:0005737">
    <property type="term" value="C:cytoplasm"/>
    <property type="evidence" value="ECO:0007669"/>
    <property type="project" value="TreeGrafter"/>
</dbReference>
<feature type="region of interest" description="Disordered" evidence="13">
    <location>
        <begin position="208"/>
        <end position="243"/>
    </location>
</feature>
<dbReference type="GO" id="GO:0002953">
    <property type="term" value="F:5'-deoxynucleotidase activity"/>
    <property type="evidence" value="ECO:0007669"/>
    <property type="project" value="UniProtKB-EC"/>
</dbReference>
<name>V5GVZ1_KALBG</name>
<evidence type="ECO:0000256" key="3">
    <source>
        <dbReference type="ARBA" id="ARBA00001941"/>
    </source>
</evidence>
<keyword evidence="10" id="KW-0378">Hydrolase</keyword>
<dbReference type="SUPFAM" id="SSF109604">
    <property type="entry name" value="HD-domain/PDEase-like"/>
    <property type="match status" value="1"/>
</dbReference>
<evidence type="ECO:0000259" key="14">
    <source>
        <dbReference type="SMART" id="SM00471"/>
    </source>
</evidence>
<feature type="region of interest" description="Disordered" evidence="13">
    <location>
        <begin position="1"/>
        <end position="85"/>
    </location>
</feature>
<dbReference type="PANTHER" id="PTHR11845">
    <property type="entry name" value="5'-DEOXYNUCLEOTIDASE HDDC2"/>
    <property type="match status" value="1"/>
</dbReference>
<evidence type="ECO:0000256" key="6">
    <source>
        <dbReference type="ARBA" id="ARBA00009999"/>
    </source>
</evidence>
<dbReference type="InterPro" id="IPR006674">
    <property type="entry name" value="HD_domain"/>
</dbReference>
<evidence type="ECO:0000313" key="16">
    <source>
        <dbReference type="Proteomes" id="UP000019377"/>
    </source>
</evidence>
<dbReference type="SMART" id="SM00471">
    <property type="entry name" value="HDc"/>
    <property type="match status" value="1"/>
</dbReference>
<feature type="region of interest" description="Disordered" evidence="13">
    <location>
        <begin position="325"/>
        <end position="364"/>
    </location>
</feature>
<dbReference type="AlphaFoldDB" id="V5GVZ1"/>
<comment type="subunit">
    <text evidence="7">Homodimer.</text>
</comment>
<dbReference type="EC" id="3.1.3.89" evidence="8"/>
<keyword evidence="11" id="KW-0460">Magnesium</keyword>
<comment type="cofactor">
    <cofactor evidence="3">
        <name>Co(2+)</name>
        <dbReference type="ChEBI" id="CHEBI:48828"/>
    </cofactor>
</comment>
<proteinExistence type="inferred from homology"/>
<evidence type="ECO:0000256" key="2">
    <source>
        <dbReference type="ARBA" id="ARBA00001936"/>
    </source>
</evidence>
<feature type="compositionally biased region" description="Pro residues" evidence="13">
    <location>
        <begin position="347"/>
        <end position="357"/>
    </location>
</feature>
<evidence type="ECO:0000256" key="8">
    <source>
        <dbReference type="ARBA" id="ARBA00012964"/>
    </source>
</evidence>
<accession>V5GVZ1</accession>
<feature type="compositionally biased region" description="Low complexity" evidence="13">
    <location>
        <begin position="214"/>
        <end position="231"/>
    </location>
</feature>
<comment type="cofactor">
    <cofactor evidence="2">
        <name>Mn(2+)</name>
        <dbReference type="ChEBI" id="CHEBI:29035"/>
    </cofactor>
</comment>
<keyword evidence="9" id="KW-0479">Metal-binding</keyword>
<feature type="compositionally biased region" description="Basic and acidic residues" evidence="13">
    <location>
        <begin position="1"/>
        <end position="10"/>
    </location>
</feature>
<dbReference type="HOGENOM" id="CLU_456433_0_0_1"/>